<dbReference type="Proteomes" id="UP000011115">
    <property type="component" value="Unassembled WGS sequence"/>
</dbReference>
<dbReference type="EnsemblPlants" id="PGSC0003DMT400063382">
    <property type="protein sequence ID" value="PGSC0003DMT400063382"/>
    <property type="gene ID" value="PGSC0003DMG400024655"/>
</dbReference>
<feature type="compositionally biased region" description="Basic and acidic residues" evidence="1">
    <location>
        <begin position="101"/>
        <end position="111"/>
    </location>
</feature>
<accession>M1CAL0</accession>
<evidence type="ECO:0000313" key="3">
    <source>
        <dbReference type="Proteomes" id="UP000011115"/>
    </source>
</evidence>
<feature type="region of interest" description="Disordered" evidence="1">
    <location>
        <begin position="38"/>
        <end position="111"/>
    </location>
</feature>
<dbReference type="ExpressionAtlas" id="M1CAL0">
    <property type="expression patterns" value="baseline"/>
</dbReference>
<keyword evidence="3" id="KW-1185">Reference proteome</keyword>
<name>M1CAL0_SOLTU</name>
<dbReference type="Gramene" id="PGSC0003DMT400063382">
    <property type="protein sequence ID" value="PGSC0003DMT400063382"/>
    <property type="gene ID" value="PGSC0003DMG400024655"/>
</dbReference>
<proteinExistence type="predicted"/>
<organism evidence="2 3">
    <name type="scientific">Solanum tuberosum</name>
    <name type="common">Potato</name>
    <dbReference type="NCBI Taxonomy" id="4113"/>
    <lineage>
        <taxon>Eukaryota</taxon>
        <taxon>Viridiplantae</taxon>
        <taxon>Streptophyta</taxon>
        <taxon>Embryophyta</taxon>
        <taxon>Tracheophyta</taxon>
        <taxon>Spermatophyta</taxon>
        <taxon>Magnoliopsida</taxon>
        <taxon>eudicotyledons</taxon>
        <taxon>Gunneridae</taxon>
        <taxon>Pentapetalae</taxon>
        <taxon>asterids</taxon>
        <taxon>lamiids</taxon>
        <taxon>Solanales</taxon>
        <taxon>Solanaceae</taxon>
        <taxon>Solanoideae</taxon>
        <taxon>Solaneae</taxon>
        <taxon>Solanum</taxon>
    </lineage>
</organism>
<reference evidence="2" key="2">
    <citation type="submission" date="2015-06" db="UniProtKB">
        <authorList>
            <consortium name="EnsemblPlants"/>
        </authorList>
    </citation>
    <scope>IDENTIFICATION</scope>
    <source>
        <strain evidence="2">DM1-3 516 R44</strain>
    </source>
</reference>
<feature type="compositionally biased region" description="Basic and acidic residues" evidence="1">
    <location>
        <begin position="46"/>
        <end position="60"/>
    </location>
</feature>
<sequence length="111" mass="12182">MRTLCVACHADVTATQHTERRLTRLVAKKKLKAVMSNLKTINKPKQKVDEPEGSRHSDVEENKDEDELLVNVPGSAYSISTASQERGNSKLETSASNVLGEARHNDVLPSA</sequence>
<feature type="compositionally biased region" description="Polar residues" evidence="1">
    <location>
        <begin position="77"/>
        <end position="97"/>
    </location>
</feature>
<protein>
    <submittedName>
        <fullName evidence="2">Uncharacterized protein</fullName>
    </submittedName>
</protein>
<evidence type="ECO:0000313" key="2">
    <source>
        <dbReference type="EnsemblPlants" id="PGSC0003DMT400063382"/>
    </source>
</evidence>
<evidence type="ECO:0000256" key="1">
    <source>
        <dbReference type="SAM" id="MobiDB-lite"/>
    </source>
</evidence>
<dbReference type="AlphaFoldDB" id="M1CAL0"/>
<reference evidence="3" key="1">
    <citation type="journal article" date="2011" name="Nature">
        <title>Genome sequence and analysis of the tuber crop potato.</title>
        <authorList>
            <consortium name="The Potato Genome Sequencing Consortium"/>
        </authorList>
    </citation>
    <scope>NUCLEOTIDE SEQUENCE [LARGE SCALE GENOMIC DNA]</scope>
    <source>
        <strain evidence="3">cv. DM1-3 516 R44</strain>
    </source>
</reference>